<evidence type="ECO:0000313" key="2">
    <source>
        <dbReference type="Proteomes" id="UP001056429"/>
    </source>
</evidence>
<evidence type="ECO:0000313" key="1">
    <source>
        <dbReference type="EMBL" id="MCM1989337.1"/>
    </source>
</evidence>
<organism evidence="1 2">
    <name type="scientific">Oceanirhabdus seepicola</name>
    <dbReference type="NCBI Taxonomy" id="2828781"/>
    <lineage>
        <taxon>Bacteria</taxon>
        <taxon>Bacillati</taxon>
        <taxon>Bacillota</taxon>
        <taxon>Clostridia</taxon>
        <taxon>Eubacteriales</taxon>
        <taxon>Clostridiaceae</taxon>
        <taxon>Oceanirhabdus</taxon>
    </lineage>
</organism>
<proteinExistence type="predicted"/>
<gene>
    <name evidence="1" type="ORF">KDK92_06265</name>
</gene>
<dbReference type="RefSeq" id="WP_250858335.1">
    <property type="nucleotide sequence ID" value="NZ_JAGSOJ010000001.1"/>
</dbReference>
<name>A0A9J6NZN1_9CLOT</name>
<accession>A0A9J6NZN1</accession>
<reference evidence="1" key="2">
    <citation type="submission" date="2021-04" db="EMBL/GenBank/DDBJ databases">
        <authorList>
            <person name="Dong X."/>
        </authorList>
    </citation>
    <scope>NUCLEOTIDE SEQUENCE</scope>
    <source>
        <strain evidence="1">ZWT</strain>
    </source>
</reference>
<protein>
    <submittedName>
        <fullName evidence="1">Uncharacterized protein</fullName>
    </submittedName>
</protein>
<reference evidence="1" key="1">
    <citation type="journal article" date="2021" name="mSystems">
        <title>Bacteria and Archaea Synergistically Convert Glycine Betaine to Biogenic Methane in the Formosa Cold Seep of the South China Sea.</title>
        <authorList>
            <person name="Li L."/>
            <person name="Zhang W."/>
            <person name="Zhang S."/>
            <person name="Song L."/>
            <person name="Sun Q."/>
            <person name="Zhang H."/>
            <person name="Xiang H."/>
            <person name="Dong X."/>
        </authorList>
    </citation>
    <scope>NUCLEOTIDE SEQUENCE</scope>
    <source>
        <strain evidence="1">ZWT</strain>
    </source>
</reference>
<sequence length="51" mass="5995">MSSNDPYGIKAFKQKEKQEKQRVERYDLLVSEIANELKNIGGRLEKIEEKI</sequence>
<dbReference type="AlphaFoldDB" id="A0A9J6NZN1"/>
<dbReference type="Proteomes" id="UP001056429">
    <property type="component" value="Unassembled WGS sequence"/>
</dbReference>
<dbReference type="EMBL" id="JAGSOJ010000001">
    <property type="protein sequence ID" value="MCM1989337.1"/>
    <property type="molecule type" value="Genomic_DNA"/>
</dbReference>
<comment type="caution">
    <text evidence="1">The sequence shown here is derived from an EMBL/GenBank/DDBJ whole genome shotgun (WGS) entry which is preliminary data.</text>
</comment>
<keyword evidence="2" id="KW-1185">Reference proteome</keyword>